<dbReference type="Gene3D" id="1.10.10.60">
    <property type="entry name" value="Homeodomain-like"/>
    <property type="match status" value="1"/>
</dbReference>
<evidence type="ECO:0000256" key="4">
    <source>
        <dbReference type="ARBA" id="ARBA00023163"/>
    </source>
</evidence>
<sequence>MMMTSTQISSNNKPCVLLVDDHSEILDFLADDLHEQYNVFTAYDGKEALSRLADEAIQLIISDIMMPVMDGYALCEAIKSNVEYCHIPVILLTAKNTLQSKILGLEFGADAYVEKPFSPQYLQVQIANLLANRNKIREYFASSPLVHIKTMAHSRADELFLEKLDNLIQMKLDNPNLDVEHLAELMCMSRPTLYRKIKAISDLTPNELINIARLKKAAELLAEGCFKIYEIAEMVGYSSQTHFGRNFHKQFGMSPSEYIDVLKK</sequence>
<dbReference type="Gene3D" id="3.40.50.2300">
    <property type="match status" value="1"/>
</dbReference>
<feature type="modified residue" description="4-aspartylphosphate" evidence="5">
    <location>
        <position position="63"/>
    </location>
</feature>
<feature type="domain" description="HTH araC/xylS-type" evidence="6">
    <location>
        <begin position="162"/>
        <end position="261"/>
    </location>
</feature>
<dbReference type="PRINTS" id="PR00032">
    <property type="entry name" value="HTHARAC"/>
</dbReference>
<dbReference type="AlphaFoldDB" id="A0A1H7T5Q6"/>
<dbReference type="STRING" id="407022.SAMN05661044_03376"/>
<dbReference type="SUPFAM" id="SSF46689">
    <property type="entry name" value="Homeodomain-like"/>
    <property type="match status" value="1"/>
</dbReference>
<dbReference type="RefSeq" id="WP_093326534.1">
    <property type="nucleotide sequence ID" value="NZ_FOAF01000004.1"/>
</dbReference>
<dbReference type="OrthoDB" id="9809670at2"/>
<keyword evidence="1 5" id="KW-0597">Phosphoprotein</keyword>
<dbReference type="GO" id="GO:0003700">
    <property type="term" value="F:DNA-binding transcription factor activity"/>
    <property type="evidence" value="ECO:0007669"/>
    <property type="project" value="InterPro"/>
</dbReference>
<dbReference type="SMART" id="SM00342">
    <property type="entry name" value="HTH_ARAC"/>
    <property type="match status" value="1"/>
</dbReference>
<evidence type="ECO:0000256" key="2">
    <source>
        <dbReference type="ARBA" id="ARBA00023015"/>
    </source>
</evidence>
<dbReference type="SUPFAM" id="SSF52172">
    <property type="entry name" value="CheY-like"/>
    <property type="match status" value="1"/>
</dbReference>
<dbReference type="InterPro" id="IPR011006">
    <property type="entry name" value="CheY-like_superfamily"/>
</dbReference>
<keyword evidence="2" id="KW-0805">Transcription regulation</keyword>
<dbReference type="GO" id="GO:0000155">
    <property type="term" value="F:phosphorelay sensor kinase activity"/>
    <property type="evidence" value="ECO:0007669"/>
    <property type="project" value="TreeGrafter"/>
</dbReference>
<feature type="domain" description="Response regulatory" evidence="7">
    <location>
        <begin position="15"/>
        <end position="130"/>
    </location>
</feature>
<dbReference type="PROSITE" id="PS01124">
    <property type="entry name" value="HTH_ARAC_FAMILY_2"/>
    <property type="match status" value="1"/>
</dbReference>
<evidence type="ECO:0000313" key="9">
    <source>
        <dbReference type="Proteomes" id="UP000199421"/>
    </source>
</evidence>
<dbReference type="PANTHER" id="PTHR43547">
    <property type="entry name" value="TWO-COMPONENT HISTIDINE KINASE"/>
    <property type="match status" value="1"/>
</dbReference>
<dbReference type="Proteomes" id="UP000199421">
    <property type="component" value="Unassembled WGS sequence"/>
</dbReference>
<dbReference type="FunFam" id="3.40.50.2300:FF:000138">
    <property type="entry name" value="Two-component system sensor histidine kinase/response regulator"/>
    <property type="match status" value="1"/>
</dbReference>
<dbReference type="InterPro" id="IPR020449">
    <property type="entry name" value="Tscrpt_reg_AraC-type_HTH"/>
</dbReference>
<protein>
    <submittedName>
        <fullName evidence="8">Helix-turn-helix domain-containing protein</fullName>
    </submittedName>
</protein>
<reference evidence="9" key="1">
    <citation type="submission" date="2016-10" db="EMBL/GenBank/DDBJ databases">
        <authorList>
            <person name="Varghese N."/>
            <person name="Submissions S."/>
        </authorList>
    </citation>
    <scope>NUCLEOTIDE SEQUENCE [LARGE SCALE GENOMIC DNA]</scope>
    <source>
        <strain evidence="9">DSM 18733</strain>
    </source>
</reference>
<evidence type="ECO:0000313" key="8">
    <source>
        <dbReference type="EMBL" id="SEL79845.1"/>
    </source>
</evidence>
<name>A0A1H7T5Q6_OLID1</name>
<evidence type="ECO:0000259" key="6">
    <source>
        <dbReference type="PROSITE" id="PS01124"/>
    </source>
</evidence>
<keyword evidence="9" id="KW-1185">Reference proteome</keyword>
<dbReference type="GO" id="GO:0043565">
    <property type="term" value="F:sequence-specific DNA binding"/>
    <property type="evidence" value="ECO:0007669"/>
    <property type="project" value="InterPro"/>
</dbReference>
<keyword evidence="3" id="KW-0238">DNA-binding</keyword>
<dbReference type="PROSITE" id="PS50110">
    <property type="entry name" value="RESPONSE_REGULATORY"/>
    <property type="match status" value="1"/>
</dbReference>
<evidence type="ECO:0000256" key="1">
    <source>
        <dbReference type="ARBA" id="ARBA00022553"/>
    </source>
</evidence>
<dbReference type="InterPro" id="IPR001789">
    <property type="entry name" value="Sig_transdc_resp-reg_receiver"/>
</dbReference>
<gene>
    <name evidence="8" type="ORF">SAMN05661044_03376</name>
</gene>
<keyword evidence="4" id="KW-0804">Transcription</keyword>
<proteinExistence type="predicted"/>
<accession>A0A1H7T5Q6</accession>
<dbReference type="PANTHER" id="PTHR43547:SF2">
    <property type="entry name" value="HYBRID SIGNAL TRANSDUCTION HISTIDINE KINASE C"/>
    <property type="match status" value="1"/>
</dbReference>
<dbReference type="Pfam" id="PF00072">
    <property type="entry name" value="Response_reg"/>
    <property type="match status" value="1"/>
</dbReference>
<evidence type="ECO:0000256" key="5">
    <source>
        <dbReference type="PROSITE-ProRule" id="PRU00169"/>
    </source>
</evidence>
<evidence type="ECO:0000256" key="3">
    <source>
        <dbReference type="ARBA" id="ARBA00023125"/>
    </source>
</evidence>
<dbReference type="CDD" id="cd17574">
    <property type="entry name" value="REC_OmpR"/>
    <property type="match status" value="1"/>
</dbReference>
<dbReference type="SMART" id="SM00448">
    <property type="entry name" value="REC"/>
    <property type="match status" value="1"/>
</dbReference>
<dbReference type="EMBL" id="FOAF01000004">
    <property type="protein sequence ID" value="SEL79845.1"/>
    <property type="molecule type" value="Genomic_DNA"/>
</dbReference>
<dbReference type="Pfam" id="PF12833">
    <property type="entry name" value="HTH_18"/>
    <property type="match status" value="1"/>
</dbReference>
<organism evidence="8 9">
    <name type="scientific">Olivibacter domesticus</name>
    <name type="common">Pseudosphingobacterium domesticum</name>
    <dbReference type="NCBI Taxonomy" id="407022"/>
    <lineage>
        <taxon>Bacteria</taxon>
        <taxon>Pseudomonadati</taxon>
        <taxon>Bacteroidota</taxon>
        <taxon>Sphingobacteriia</taxon>
        <taxon>Sphingobacteriales</taxon>
        <taxon>Sphingobacteriaceae</taxon>
        <taxon>Olivibacter</taxon>
    </lineage>
</organism>
<dbReference type="InterPro" id="IPR018060">
    <property type="entry name" value="HTH_AraC"/>
</dbReference>
<evidence type="ECO:0000259" key="7">
    <source>
        <dbReference type="PROSITE" id="PS50110"/>
    </source>
</evidence>
<dbReference type="InterPro" id="IPR009057">
    <property type="entry name" value="Homeodomain-like_sf"/>
</dbReference>